<sequence length="102" mass="11375">MNKVCKAVDEKVSVISRVCRPSLILVVPSAQRCLTLQIRQNAVLSTSVVPAHFLQFLCNNLLTSKFPFVSFDCQSHSRQIKPNKAITLIVEHEQSNITHSTA</sequence>
<dbReference type="OrthoDB" id="5920664at2759"/>
<accession>A0A0V0RE92</accession>
<reference evidence="1 2" key="1">
    <citation type="submission" date="2015-01" db="EMBL/GenBank/DDBJ databases">
        <title>Evolution of Trichinella species and genotypes.</title>
        <authorList>
            <person name="Korhonen P.K."/>
            <person name="Edoardo P."/>
            <person name="Giuseppe L.R."/>
            <person name="Gasser R.B."/>
        </authorList>
    </citation>
    <scope>NUCLEOTIDE SEQUENCE [LARGE SCALE GENOMIC DNA]</scope>
    <source>
        <strain evidence="1">ISS37</strain>
    </source>
</reference>
<name>A0A0V0RE92_9BILA</name>
<evidence type="ECO:0000313" key="2">
    <source>
        <dbReference type="Proteomes" id="UP000054630"/>
    </source>
</evidence>
<dbReference type="AlphaFoldDB" id="A0A0V0RE92"/>
<comment type="caution">
    <text evidence="1">The sequence shown here is derived from an EMBL/GenBank/DDBJ whole genome shotgun (WGS) entry which is preliminary data.</text>
</comment>
<dbReference type="Proteomes" id="UP000054630">
    <property type="component" value="Unassembled WGS sequence"/>
</dbReference>
<evidence type="ECO:0000313" key="1">
    <source>
        <dbReference type="EMBL" id="KRX12704.1"/>
    </source>
</evidence>
<organism evidence="1 2">
    <name type="scientific">Trichinella nelsoni</name>
    <dbReference type="NCBI Taxonomy" id="6336"/>
    <lineage>
        <taxon>Eukaryota</taxon>
        <taxon>Metazoa</taxon>
        <taxon>Ecdysozoa</taxon>
        <taxon>Nematoda</taxon>
        <taxon>Enoplea</taxon>
        <taxon>Dorylaimia</taxon>
        <taxon>Trichinellida</taxon>
        <taxon>Trichinellidae</taxon>
        <taxon>Trichinella</taxon>
    </lineage>
</organism>
<gene>
    <name evidence="1" type="ORF">T07_12092</name>
</gene>
<dbReference type="EMBL" id="JYDL01000288">
    <property type="protein sequence ID" value="KRX12704.1"/>
    <property type="molecule type" value="Genomic_DNA"/>
</dbReference>
<proteinExistence type="predicted"/>
<keyword evidence="2" id="KW-1185">Reference proteome</keyword>
<protein>
    <submittedName>
        <fullName evidence="1">Uncharacterized protein</fullName>
    </submittedName>
</protein>